<organism evidence="1 2">
    <name type="scientific">Phytophthora nicotianae P1976</name>
    <dbReference type="NCBI Taxonomy" id="1317066"/>
    <lineage>
        <taxon>Eukaryota</taxon>
        <taxon>Sar</taxon>
        <taxon>Stramenopiles</taxon>
        <taxon>Oomycota</taxon>
        <taxon>Peronosporomycetes</taxon>
        <taxon>Peronosporales</taxon>
        <taxon>Peronosporaceae</taxon>
        <taxon>Phytophthora</taxon>
    </lineage>
</organism>
<proteinExistence type="predicted"/>
<accession>A0A080ZH89</accession>
<comment type="caution">
    <text evidence="1">The sequence shown here is derived from an EMBL/GenBank/DDBJ whole genome shotgun (WGS) entry which is preliminary data.</text>
</comment>
<protein>
    <submittedName>
        <fullName evidence="1">Uncharacterized protein</fullName>
    </submittedName>
</protein>
<dbReference type="PANTHER" id="PTHR38899">
    <property type="entry name" value="DOMAIN OOKINETE PROTEIN, PUTATIVE-RELATED"/>
    <property type="match status" value="1"/>
</dbReference>
<evidence type="ECO:0000313" key="1">
    <source>
        <dbReference type="EMBL" id="ETO66000.1"/>
    </source>
</evidence>
<name>A0A080ZH89_PHYNI</name>
<evidence type="ECO:0000313" key="2">
    <source>
        <dbReference type="Proteomes" id="UP000028582"/>
    </source>
</evidence>
<gene>
    <name evidence="1" type="ORF">F444_16744</name>
</gene>
<dbReference type="OrthoDB" id="94901at2759"/>
<sequence length="259" mass="28432">MASRARTSSFSTQRIATAYNGRGKKSTTCVNATPTTKQMAVINWENVLIPMDWLSVYLGLGTSHAAVKTAVVRCQSSPELIQSLAAIETRIMELLTESMRLVGEPVFIVSEYPTIYVELVCSLFFPRLTAALRNATSGIYVVGTPDTQLSTQEMKQWKVNLLHTAIHEHLFTGMSDEATLNLLARSVTGRIKVVALCSSDADVVAISAIHLMAPNAVVKHIKTQGVRPAFSRSPQTPVSLDDFYAQLQRLMQFVRQSAS</sequence>
<dbReference type="PANTHER" id="PTHR38899:SF1">
    <property type="entry name" value="PROTEIN KINASE"/>
    <property type="match status" value="1"/>
</dbReference>
<dbReference type="AlphaFoldDB" id="A0A080ZH89"/>
<dbReference type="Proteomes" id="UP000028582">
    <property type="component" value="Unassembled WGS sequence"/>
</dbReference>
<reference evidence="1 2" key="1">
    <citation type="submission" date="2013-11" db="EMBL/GenBank/DDBJ databases">
        <title>The Genome Sequence of Phytophthora parasitica P1976.</title>
        <authorList>
            <consortium name="The Broad Institute Genomics Platform"/>
            <person name="Russ C."/>
            <person name="Tyler B."/>
            <person name="Panabieres F."/>
            <person name="Shan W."/>
            <person name="Tripathy S."/>
            <person name="Grunwald N."/>
            <person name="Machado M."/>
            <person name="Johnson C.S."/>
            <person name="Walker B."/>
            <person name="Young S."/>
            <person name="Zeng Q."/>
            <person name="Gargeya S."/>
            <person name="Fitzgerald M."/>
            <person name="Haas B."/>
            <person name="Abouelleil A."/>
            <person name="Allen A.W."/>
            <person name="Alvarado L."/>
            <person name="Arachchi H.M."/>
            <person name="Berlin A.M."/>
            <person name="Chapman S.B."/>
            <person name="Gainer-Dewar J."/>
            <person name="Goldberg J."/>
            <person name="Griggs A."/>
            <person name="Gujja S."/>
            <person name="Hansen M."/>
            <person name="Howarth C."/>
            <person name="Imamovic A."/>
            <person name="Ireland A."/>
            <person name="Larimer J."/>
            <person name="McCowan C."/>
            <person name="Murphy C."/>
            <person name="Pearson M."/>
            <person name="Poon T.W."/>
            <person name="Priest M."/>
            <person name="Roberts A."/>
            <person name="Saif S."/>
            <person name="Shea T."/>
            <person name="Sisk P."/>
            <person name="Sykes S."/>
            <person name="Wortman J."/>
            <person name="Nusbaum C."/>
            <person name="Birren B."/>
        </authorList>
    </citation>
    <scope>NUCLEOTIDE SEQUENCE [LARGE SCALE GENOMIC DNA]</scope>
    <source>
        <strain evidence="1 2">P1976</strain>
    </source>
</reference>
<dbReference type="EMBL" id="ANJA01003120">
    <property type="protein sequence ID" value="ETO66000.1"/>
    <property type="molecule type" value="Genomic_DNA"/>
</dbReference>